<accession>A0A2M8KRW4</accession>
<dbReference type="GO" id="GO:0004519">
    <property type="term" value="F:endonuclease activity"/>
    <property type="evidence" value="ECO:0007669"/>
    <property type="project" value="UniProtKB-KW"/>
</dbReference>
<evidence type="ECO:0000313" key="9">
    <source>
        <dbReference type="Proteomes" id="UP000229554"/>
    </source>
</evidence>
<evidence type="ECO:0000256" key="6">
    <source>
        <dbReference type="ARBA" id="ARBA00022801"/>
    </source>
</evidence>
<organism evidence="8 9">
    <name type="scientific">Candidatus Roizmanbacteria bacterium CG10_big_fil_rev_8_21_14_0_10_39_6</name>
    <dbReference type="NCBI Taxonomy" id="1974853"/>
    <lineage>
        <taxon>Bacteria</taxon>
        <taxon>Candidatus Roizmaniibacteriota</taxon>
    </lineage>
</organism>
<comment type="caution">
    <text evidence="8">The sequence shown here is derived from an EMBL/GenBank/DDBJ whole genome shotgun (WGS) entry which is preliminary data.</text>
</comment>
<keyword evidence="6" id="KW-0378">Hydrolase</keyword>
<evidence type="ECO:0000256" key="3">
    <source>
        <dbReference type="ARBA" id="ARBA00022722"/>
    </source>
</evidence>
<evidence type="ECO:0000256" key="4">
    <source>
        <dbReference type="ARBA" id="ARBA00022723"/>
    </source>
</evidence>
<dbReference type="GO" id="GO:0006364">
    <property type="term" value="P:rRNA processing"/>
    <property type="evidence" value="ECO:0007669"/>
    <property type="project" value="InterPro"/>
</dbReference>
<dbReference type="GO" id="GO:0046872">
    <property type="term" value="F:metal ion binding"/>
    <property type="evidence" value="ECO:0007669"/>
    <property type="project" value="UniProtKB-KW"/>
</dbReference>
<evidence type="ECO:0000313" key="8">
    <source>
        <dbReference type="EMBL" id="PJE62645.1"/>
    </source>
</evidence>
<dbReference type="SUPFAM" id="SSF55486">
    <property type="entry name" value="Metalloproteases ('zincins'), catalytic domain"/>
    <property type="match status" value="1"/>
</dbReference>
<dbReference type="Gene3D" id="3.40.390.30">
    <property type="entry name" value="Metalloproteases ('zincins'), catalytic domain"/>
    <property type="match status" value="1"/>
</dbReference>
<dbReference type="Proteomes" id="UP000229554">
    <property type="component" value="Unassembled WGS sequence"/>
</dbReference>
<keyword evidence="3" id="KW-0540">Nuclease</keyword>
<reference evidence="9" key="1">
    <citation type="submission" date="2017-09" db="EMBL/GenBank/DDBJ databases">
        <title>Depth-based differentiation of microbial function through sediment-hosted aquifers and enrichment of novel symbionts in the deep terrestrial subsurface.</title>
        <authorList>
            <person name="Probst A.J."/>
            <person name="Ladd B."/>
            <person name="Jarett J.K."/>
            <person name="Geller-Mcgrath D.E."/>
            <person name="Sieber C.M.K."/>
            <person name="Emerson J.B."/>
            <person name="Anantharaman K."/>
            <person name="Thomas B.C."/>
            <person name="Malmstrom R."/>
            <person name="Stieglmeier M."/>
            <person name="Klingl A."/>
            <person name="Woyke T."/>
            <person name="Ryan C.M."/>
            <person name="Banfield J.F."/>
        </authorList>
    </citation>
    <scope>NUCLEOTIDE SEQUENCE [LARGE SCALE GENOMIC DNA]</scope>
</reference>
<dbReference type="InterPro" id="IPR023091">
    <property type="entry name" value="MetalPrtase_cat_dom_sf_prd"/>
</dbReference>
<evidence type="ECO:0000256" key="7">
    <source>
        <dbReference type="ARBA" id="ARBA00022833"/>
    </source>
</evidence>
<comment type="cofactor">
    <cofactor evidence="1">
        <name>Zn(2+)</name>
        <dbReference type="ChEBI" id="CHEBI:29105"/>
    </cofactor>
</comment>
<proteinExistence type="inferred from homology"/>
<dbReference type="EMBL" id="PFED01000156">
    <property type="protein sequence ID" value="PJE62645.1"/>
    <property type="molecule type" value="Genomic_DNA"/>
</dbReference>
<dbReference type="AlphaFoldDB" id="A0A2M8KRW4"/>
<dbReference type="InterPro" id="IPR002036">
    <property type="entry name" value="YbeY"/>
</dbReference>
<name>A0A2M8KRW4_9BACT</name>
<evidence type="ECO:0008006" key="10">
    <source>
        <dbReference type="Google" id="ProtNLM"/>
    </source>
</evidence>
<evidence type="ECO:0000256" key="5">
    <source>
        <dbReference type="ARBA" id="ARBA00022759"/>
    </source>
</evidence>
<keyword evidence="4" id="KW-0479">Metal-binding</keyword>
<evidence type="ECO:0000256" key="2">
    <source>
        <dbReference type="ARBA" id="ARBA00010875"/>
    </source>
</evidence>
<dbReference type="Pfam" id="PF02130">
    <property type="entry name" value="YbeY"/>
    <property type="match status" value="1"/>
</dbReference>
<comment type="similarity">
    <text evidence="2">Belongs to the endoribonuclease YbeY family.</text>
</comment>
<dbReference type="GO" id="GO:0004222">
    <property type="term" value="F:metalloendopeptidase activity"/>
    <property type="evidence" value="ECO:0007669"/>
    <property type="project" value="InterPro"/>
</dbReference>
<evidence type="ECO:0000256" key="1">
    <source>
        <dbReference type="ARBA" id="ARBA00001947"/>
    </source>
</evidence>
<keyword evidence="7" id="KW-0862">Zinc</keyword>
<sequence>MVSIDIHSDSRYKVNREMVREYVSAQWKERELPEGKLDIAFVGSRKARSLSKQYLKDDSPHPVLTFPFVSRFPHETDVVGEVIICFPQVVLYAADQDKEIDKVIRQFLDHAITIFSNEFRTINK</sequence>
<protein>
    <recommendedName>
        <fullName evidence="10">rRNA maturation RNase YbeY</fullName>
    </recommendedName>
</protein>
<keyword evidence="5" id="KW-0255">Endonuclease</keyword>
<gene>
    <name evidence="8" type="ORF">COU88_03895</name>
</gene>